<accession>A0AB34G6F4</accession>
<sequence>MVSKGWGTEPPQNSKKGSRKLIIADVDGRLGEVSDENLQQLARVLFHDSSLNSREWDRSQRSVLGRLDRQLRRPRELIPRLAVGTAKLGFPFCPPRADLCQTHKVLDPRIVRKLTMMVVDECTRQADKIRHGGAWFGLVAPLQRWLDRMDRRASLWSHQTLFTELSRKDFPTPMGSNGNHPGCEACLLALVGGSTQAISDLLVGVKARQWDRIDRGGRHPPPRLVRVLKAWMRLYSAAEEWDIMVESESLAKHAFKLRRDVRIQRERHLAATTCRRLLRAAGAESHEAWLWGREIIIDRTQGATSTMPPFEGGNSPRHRRQRGSRDDGSLRNESGSKSNDQKSPPTRGGPQPQRGPTGKTGTSRNKRTEDWVDGQNLPPSGGKGGSGGRGPVNDASRPGTAASGVSTTGAVNGSPYGTSSAAPASSPPRESNTPYVNPASRRRQNQRHPPPQKRRESKRRPWSRFPGTDQRQGGYWRGPRRVRTVSESSLCADDDDADIFGFRGYGPYGGGPFSPFGARVPGAGGNRRAAAGDASSGFDGTDTATRAASSEANDAGDEASTARHGGVGHRGGRGPGAPSENDGPDALLNALLMRLFGTGVPSGRGRPRRIEDGG</sequence>
<keyword evidence="3" id="KW-1185">Reference proteome</keyword>
<evidence type="ECO:0000256" key="1">
    <source>
        <dbReference type="SAM" id="MobiDB-lite"/>
    </source>
</evidence>
<feature type="compositionally biased region" description="Basic residues" evidence="1">
    <location>
        <begin position="440"/>
        <end position="462"/>
    </location>
</feature>
<feature type="compositionally biased region" description="Gly residues" evidence="1">
    <location>
        <begin position="381"/>
        <end position="390"/>
    </location>
</feature>
<feature type="compositionally biased region" description="Low complexity" evidence="1">
    <location>
        <begin position="344"/>
        <end position="362"/>
    </location>
</feature>
<proteinExistence type="predicted"/>
<dbReference type="Proteomes" id="UP001163105">
    <property type="component" value="Unassembled WGS sequence"/>
</dbReference>
<comment type="caution">
    <text evidence="2">The sequence shown here is derived from an EMBL/GenBank/DDBJ whole genome shotgun (WGS) entry which is preliminary data.</text>
</comment>
<feature type="compositionally biased region" description="Low complexity" evidence="1">
    <location>
        <begin position="419"/>
        <end position="428"/>
    </location>
</feature>
<name>A0AB34G6F4_9HYPO</name>
<feature type="compositionally biased region" description="Polar residues" evidence="1">
    <location>
        <begin position="542"/>
        <end position="552"/>
    </location>
</feature>
<gene>
    <name evidence="2" type="ORF">O9K51_01462</name>
</gene>
<protein>
    <submittedName>
        <fullName evidence="2">ATPase, F1 complex, delta/epsilon subunit</fullName>
    </submittedName>
</protein>
<feature type="compositionally biased region" description="Polar residues" evidence="1">
    <location>
        <begin position="403"/>
        <end position="418"/>
    </location>
</feature>
<reference evidence="2" key="1">
    <citation type="submission" date="2023-01" db="EMBL/GenBank/DDBJ databases">
        <title>The growth and conidiation of Purpureocillium lavendulum are regulated by nitrogen source and histone H3K14 acetylation.</title>
        <authorList>
            <person name="Tang P."/>
            <person name="Han J."/>
            <person name="Zhang C."/>
            <person name="Tang P."/>
            <person name="Qi F."/>
            <person name="Zhang K."/>
            <person name="Liang L."/>
        </authorList>
    </citation>
    <scope>NUCLEOTIDE SEQUENCE</scope>
    <source>
        <strain evidence="2">YMF1.00683</strain>
    </source>
</reference>
<dbReference type="AlphaFoldDB" id="A0AB34G6F4"/>
<feature type="compositionally biased region" description="Polar residues" evidence="1">
    <location>
        <begin position="331"/>
        <end position="343"/>
    </location>
</feature>
<evidence type="ECO:0000313" key="3">
    <source>
        <dbReference type="Proteomes" id="UP001163105"/>
    </source>
</evidence>
<feature type="compositionally biased region" description="Low complexity" evidence="1">
    <location>
        <begin position="519"/>
        <end position="537"/>
    </location>
</feature>
<feature type="region of interest" description="Disordered" evidence="1">
    <location>
        <begin position="302"/>
        <end position="492"/>
    </location>
</feature>
<evidence type="ECO:0000313" key="2">
    <source>
        <dbReference type="EMBL" id="KAJ6446689.1"/>
    </source>
</evidence>
<dbReference type="EMBL" id="JAQHRD010000001">
    <property type="protein sequence ID" value="KAJ6446689.1"/>
    <property type="molecule type" value="Genomic_DNA"/>
</dbReference>
<feature type="region of interest" description="Disordered" evidence="1">
    <location>
        <begin position="519"/>
        <end position="585"/>
    </location>
</feature>
<organism evidence="2 3">
    <name type="scientific">Purpureocillium lavendulum</name>
    <dbReference type="NCBI Taxonomy" id="1247861"/>
    <lineage>
        <taxon>Eukaryota</taxon>
        <taxon>Fungi</taxon>
        <taxon>Dikarya</taxon>
        <taxon>Ascomycota</taxon>
        <taxon>Pezizomycotina</taxon>
        <taxon>Sordariomycetes</taxon>
        <taxon>Hypocreomycetidae</taxon>
        <taxon>Hypocreales</taxon>
        <taxon>Ophiocordycipitaceae</taxon>
        <taxon>Purpureocillium</taxon>
    </lineage>
</organism>